<evidence type="ECO:0000256" key="5">
    <source>
        <dbReference type="ARBA" id="ARBA00022475"/>
    </source>
</evidence>
<gene>
    <name evidence="17" type="ORF">A9R00_04200</name>
</gene>
<keyword evidence="6" id="KW-0997">Cell inner membrane</keyword>
<evidence type="ECO:0000256" key="4">
    <source>
        <dbReference type="ARBA" id="ARBA00019692"/>
    </source>
</evidence>
<evidence type="ECO:0000256" key="8">
    <source>
        <dbReference type="ARBA" id="ARBA00022963"/>
    </source>
</evidence>
<evidence type="ECO:0000256" key="1">
    <source>
        <dbReference type="ARBA" id="ARBA00003280"/>
    </source>
</evidence>
<comment type="caution">
    <text evidence="17">The sequence shown here is derived from an EMBL/GenBank/DDBJ whole genome shotgun (WGS) entry which is preliminary data.</text>
</comment>
<evidence type="ECO:0000256" key="12">
    <source>
        <dbReference type="ARBA" id="ARBA00023186"/>
    </source>
</evidence>
<comment type="similarity">
    <text evidence="3">Belongs to the lipase chaperone family.</text>
</comment>
<keyword evidence="9 16" id="KW-1133">Transmembrane helix</keyword>
<dbReference type="Proteomes" id="UP000227088">
    <property type="component" value="Unassembled WGS sequence"/>
</dbReference>
<evidence type="ECO:0000256" key="14">
    <source>
        <dbReference type="ARBA" id="ARBA00031542"/>
    </source>
</evidence>
<name>A0A1Y5HU16_OLEAN</name>
<dbReference type="GO" id="GO:0016042">
    <property type="term" value="P:lipid catabolic process"/>
    <property type="evidence" value="ECO:0007669"/>
    <property type="project" value="UniProtKB-KW"/>
</dbReference>
<keyword evidence="12" id="KW-0143">Chaperone</keyword>
<evidence type="ECO:0000256" key="7">
    <source>
        <dbReference type="ARBA" id="ARBA00022692"/>
    </source>
</evidence>
<dbReference type="InterPro" id="IPR004961">
    <property type="entry name" value="Lipase_chaperone"/>
</dbReference>
<dbReference type="GO" id="GO:0051082">
    <property type="term" value="F:unfolded protein binding"/>
    <property type="evidence" value="ECO:0007669"/>
    <property type="project" value="InterPro"/>
</dbReference>
<keyword evidence="5" id="KW-1003">Cell membrane</keyword>
<evidence type="ECO:0000313" key="18">
    <source>
        <dbReference type="Proteomes" id="UP000227088"/>
    </source>
</evidence>
<evidence type="ECO:0000256" key="13">
    <source>
        <dbReference type="ARBA" id="ARBA00030948"/>
    </source>
</evidence>
<sequence length="306" mass="35192">NMRISLVNLLFYLSISILVLIISYSFFNQADSTIISNNPASESRLPLTSENRQVDSQPAANLVIQNIEYANYQSSFGPLPNALKNTRIPLHFKLTEDGQLVVTRSIRSLIEYFLSANSQESIATITGRIRELMDNALQEPARSQAKQVLKQYIEYKQALIQIEQHLSDEQNLLGKQGDYQQVLQYRTQAREKYLSREVYDAFFKKDDSRDNYTAGILALKKDPSLTDEEIFQQTLLLEQSLPPEEQAIKKAQHQRERLQVDVMKARETGANDADIFQMRAQVYDQETAERFAKSDQKQAKWNGRFA</sequence>
<keyword evidence="11 16" id="KW-0472">Membrane</keyword>
<evidence type="ECO:0000256" key="3">
    <source>
        <dbReference type="ARBA" id="ARBA00010358"/>
    </source>
</evidence>
<feature type="non-terminal residue" evidence="17">
    <location>
        <position position="306"/>
    </location>
</feature>
<accession>A0A1Y5HU16</accession>
<dbReference type="GO" id="GO:0005886">
    <property type="term" value="C:plasma membrane"/>
    <property type="evidence" value="ECO:0007669"/>
    <property type="project" value="UniProtKB-SubCell"/>
</dbReference>
<dbReference type="GO" id="GO:0006457">
    <property type="term" value="P:protein folding"/>
    <property type="evidence" value="ECO:0007669"/>
    <property type="project" value="InterPro"/>
</dbReference>
<evidence type="ECO:0000256" key="16">
    <source>
        <dbReference type="SAM" id="Phobius"/>
    </source>
</evidence>
<dbReference type="EMBL" id="MABE01000246">
    <property type="protein sequence ID" value="OUS40796.1"/>
    <property type="molecule type" value="Genomic_DNA"/>
</dbReference>
<evidence type="ECO:0000313" key="17">
    <source>
        <dbReference type="EMBL" id="OUS40796.1"/>
    </source>
</evidence>
<feature type="non-terminal residue" evidence="17">
    <location>
        <position position="1"/>
    </location>
</feature>
<evidence type="ECO:0000256" key="10">
    <source>
        <dbReference type="ARBA" id="ARBA00023098"/>
    </source>
</evidence>
<keyword evidence="7 16" id="KW-0812">Transmembrane</keyword>
<evidence type="ECO:0000256" key="11">
    <source>
        <dbReference type="ARBA" id="ARBA00023136"/>
    </source>
</evidence>
<dbReference type="SUPFAM" id="SSF158855">
    <property type="entry name" value="Lipase chaperone-like"/>
    <property type="match status" value="1"/>
</dbReference>
<reference evidence="18" key="1">
    <citation type="journal article" date="2017" name="Proc. Natl. Acad. Sci. U.S.A.">
        <title>Simulation of Deepwater Horizon oil plume reveals substrate specialization within a complex community of hydrocarbon degraders.</title>
        <authorList>
            <person name="Hu P."/>
            <person name="Dubinsky E.A."/>
            <person name="Probst A.J."/>
            <person name="Wang J."/>
            <person name="Sieber C.M.K."/>
            <person name="Tom L.M."/>
            <person name="Gardinali P."/>
            <person name="Banfield J.F."/>
            <person name="Atlas R.M."/>
            <person name="Andersen G.L."/>
        </authorList>
    </citation>
    <scope>NUCLEOTIDE SEQUENCE [LARGE SCALE GENOMIC DNA]</scope>
</reference>
<protein>
    <recommendedName>
        <fullName evidence="4">Lipase chaperone</fullName>
    </recommendedName>
    <alternativeName>
        <fullName evidence="15">Lipase foldase</fullName>
    </alternativeName>
    <alternativeName>
        <fullName evidence="13">Lipase helper protein</fullName>
    </alternativeName>
    <alternativeName>
        <fullName evidence="14">Lipase modulator</fullName>
    </alternativeName>
</protein>
<dbReference type="Pfam" id="PF03280">
    <property type="entry name" value="Lipase_chap"/>
    <property type="match status" value="1"/>
</dbReference>
<comment type="function">
    <text evidence="1">May be involved in the folding of the extracellular lipase during its passage through the periplasm.</text>
</comment>
<evidence type="ECO:0000256" key="9">
    <source>
        <dbReference type="ARBA" id="ARBA00022989"/>
    </source>
</evidence>
<comment type="subcellular location">
    <subcellularLocation>
        <location evidence="2">Cell inner membrane</location>
        <topology evidence="2">Single-pass membrane protein</topology>
        <orientation evidence="2">Periplasmic side</orientation>
    </subcellularLocation>
</comment>
<keyword evidence="8" id="KW-0442">Lipid degradation</keyword>
<dbReference type="AlphaFoldDB" id="A0A1Y5HU16"/>
<evidence type="ECO:0000256" key="6">
    <source>
        <dbReference type="ARBA" id="ARBA00022519"/>
    </source>
</evidence>
<evidence type="ECO:0000256" key="2">
    <source>
        <dbReference type="ARBA" id="ARBA00004383"/>
    </source>
</evidence>
<evidence type="ECO:0000256" key="15">
    <source>
        <dbReference type="ARBA" id="ARBA00033028"/>
    </source>
</evidence>
<feature type="transmembrane region" description="Helical" evidence="16">
    <location>
        <begin position="7"/>
        <end position="27"/>
    </location>
</feature>
<proteinExistence type="inferred from homology"/>
<keyword evidence="10" id="KW-0443">Lipid metabolism</keyword>
<organism evidence="17 18">
    <name type="scientific">Oleispira antarctica</name>
    <dbReference type="NCBI Taxonomy" id="188908"/>
    <lineage>
        <taxon>Bacteria</taxon>
        <taxon>Pseudomonadati</taxon>
        <taxon>Pseudomonadota</taxon>
        <taxon>Gammaproteobacteria</taxon>
        <taxon>Oceanospirillales</taxon>
        <taxon>Oceanospirillaceae</taxon>
        <taxon>Oleispira</taxon>
    </lineage>
</organism>